<name>A0A835VSY7_CHLIN</name>
<evidence type="ECO:0000313" key="4">
    <source>
        <dbReference type="Proteomes" id="UP000650467"/>
    </source>
</evidence>
<accession>A0A835VSY7</accession>
<protein>
    <submittedName>
        <fullName evidence="3">Uncharacterized protein</fullName>
    </submittedName>
</protein>
<dbReference type="Proteomes" id="UP000650467">
    <property type="component" value="Unassembled WGS sequence"/>
</dbReference>
<comment type="caution">
    <text evidence="3">The sequence shown here is derived from an EMBL/GenBank/DDBJ whole genome shotgun (WGS) entry which is preliminary data.</text>
</comment>
<keyword evidence="2" id="KW-0472">Membrane</keyword>
<feature type="transmembrane region" description="Helical" evidence="2">
    <location>
        <begin position="831"/>
        <end position="855"/>
    </location>
</feature>
<dbReference type="EMBL" id="JAEHOC010000036">
    <property type="protein sequence ID" value="KAG2428127.1"/>
    <property type="molecule type" value="Genomic_DNA"/>
</dbReference>
<reference evidence="3" key="1">
    <citation type="journal article" date="2020" name="bioRxiv">
        <title>Comparative genomics of Chlamydomonas.</title>
        <authorList>
            <person name="Craig R.J."/>
            <person name="Hasan A.R."/>
            <person name="Ness R.W."/>
            <person name="Keightley P.D."/>
        </authorList>
    </citation>
    <scope>NUCLEOTIDE SEQUENCE</scope>
    <source>
        <strain evidence="3">SAG 7.73</strain>
    </source>
</reference>
<keyword evidence="4" id="KW-1185">Reference proteome</keyword>
<sequence>MAVVGKVVKPVQRRSAAECAEPSSFIGSLLASNISADPVFRSAVNMFPPLGAVMATMPAVATWYATRWDGAMRPLIGAVLCGANGTSNATADAAVTILKKLLLPTGQAFLKTSTGSFLGDLINNDLGFDTNTAGTFITRDNLLGAVEFMQLFTSDAAGSDVLSLLFSAVGGDLFGGGGDDMGMDIQGLDTSSLVAPSPSPSSSPKPSPSPSPSPKPSPSPSTSTSSTSTGTYCSGNLVIINGVSSCSTAGTYTYSSGGGLVTVYGGRRRQLLSRFMGAVRDSMLGVESGLRRSLLGVDMTRGGRRLMADAANATNSTNSTSNSTATNSTTNSTATNSTATNSTATNSTATNSTASLNATAISTASTSPRPSPFPSPSPSPKPSPSPSPSPSLNYTDMYWSNMTWNASDWWGNDTYSGGNWQDGGSEDDWGIFGYFFNIIDELLSLDSRISLQDIAVDMIDVLSAMTKAALDANTAGGSGDFEKAMVAMTSGEKKAFQDMQSNLAKLKPAISEMLQALDMYPDFKPTLAAPTLANVVQPDTGAPSTLPATSGVCGAASADLEQFLTGTLATDDTFLAGLGTMPFVGNMMQTIPPVMNWWVGAYDKTVGVVMHLALCYDNVTDIPAKDIDLALAALRDLAWPVMQRFLVTNSGIILKEALLRDYGFNVTNISREFITKDVLLSIIEFLHDNEDYLDYGLDYAPGLAFYGASLLLTLDPRFTVPDLLIDGMVVMYAMAEVPIQVLAGGSSSSSSGRRMIADTTSPLAGVLTLTPDQLAAFNTFSTSVLQVQDQVTKAMATAGVSTSAPLPGAAPRPTLAPAPAPSSSSGLSTGAVIGIAVGCAVGGVVLIGAVVLAVVMSKKKNASKVGPA</sequence>
<evidence type="ECO:0000256" key="1">
    <source>
        <dbReference type="SAM" id="MobiDB-lite"/>
    </source>
</evidence>
<keyword evidence="2" id="KW-1133">Transmembrane helix</keyword>
<organism evidence="3 4">
    <name type="scientific">Chlamydomonas incerta</name>
    <dbReference type="NCBI Taxonomy" id="51695"/>
    <lineage>
        <taxon>Eukaryota</taxon>
        <taxon>Viridiplantae</taxon>
        <taxon>Chlorophyta</taxon>
        <taxon>core chlorophytes</taxon>
        <taxon>Chlorophyceae</taxon>
        <taxon>CS clade</taxon>
        <taxon>Chlamydomonadales</taxon>
        <taxon>Chlamydomonadaceae</taxon>
        <taxon>Chlamydomonas</taxon>
    </lineage>
</organism>
<dbReference type="PANTHER" id="PTHR24216">
    <property type="entry name" value="PAXILLIN-RELATED"/>
    <property type="match status" value="1"/>
</dbReference>
<feature type="compositionally biased region" description="Pro residues" evidence="1">
    <location>
        <begin position="369"/>
        <end position="389"/>
    </location>
</feature>
<gene>
    <name evidence="3" type="ORF">HXX76_011807</name>
</gene>
<evidence type="ECO:0000256" key="2">
    <source>
        <dbReference type="SAM" id="Phobius"/>
    </source>
</evidence>
<feature type="region of interest" description="Disordered" evidence="1">
    <location>
        <begin position="185"/>
        <end position="228"/>
    </location>
</feature>
<feature type="compositionally biased region" description="Pro residues" evidence="1">
    <location>
        <begin position="197"/>
        <end position="219"/>
    </location>
</feature>
<feature type="compositionally biased region" description="Low complexity" evidence="1">
    <location>
        <begin position="311"/>
        <end position="368"/>
    </location>
</feature>
<dbReference type="AlphaFoldDB" id="A0A835VSY7"/>
<proteinExistence type="predicted"/>
<dbReference type="OrthoDB" id="539166at2759"/>
<feature type="region of interest" description="Disordered" evidence="1">
    <location>
        <begin position="311"/>
        <end position="390"/>
    </location>
</feature>
<evidence type="ECO:0000313" key="3">
    <source>
        <dbReference type="EMBL" id="KAG2428127.1"/>
    </source>
</evidence>
<keyword evidence="2" id="KW-0812">Transmembrane</keyword>
<dbReference type="PANTHER" id="PTHR24216:SF65">
    <property type="entry name" value="PAXILLIN-LIKE PROTEIN 1"/>
    <property type="match status" value="1"/>
</dbReference>